<dbReference type="GO" id="GO:0016020">
    <property type="term" value="C:membrane"/>
    <property type="evidence" value="ECO:0007669"/>
    <property type="project" value="UniProtKB-SubCell"/>
</dbReference>
<comment type="subcellular location">
    <subcellularLocation>
        <location evidence="1">Membrane</location>
        <topology evidence="1">Single-pass membrane protein</topology>
    </subcellularLocation>
</comment>
<evidence type="ECO:0000313" key="8">
    <source>
        <dbReference type="Proteomes" id="UP000031512"/>
    </source>
</evidence>
<dbReference type="RefSeq" id="XP_004831185.1">
    <property type="nucleotide sequence ID" value="XM_004831128.1"/>
</dbReference>
<evidence type="ECO:0000256" key="1">
    <source>
        <dbReference type="ARBA" id="ARBA00004167"/>
    </source>
</evidence>
<evidence type="ECO:0000313" key="7">
    <source>
        <dbReference type="EMBL" id="AFZ81519.1"/>
    </source>
</evidence>
<dbReference type="GO" id="GO:0005509">
    <property type="term" value="F:calcium ion binding"/>
    <property type="evidence" value="ECO:0007669"/>
    <property type="project" value="InterPro"/>
</dbReference>
<dbReference type="GeneID" id="15804660"/>
<feature type="transmembrane region" description="Helical" evidence="6">
    <location>
        <begin position="105"/>
        <end position="122"/>
    </location>
</feature>
<keyword evidence="4 6" id="KW-0472">Membrane</keyword>
<dbReference type="AlphaFoldDB" id="L0B334"/>
<evidence type="ECO:0000256" key="5">
    <source>
        <dbReference type="SAM" id="MobiDB-lite"/>
    </source>
</evidence>
<feature type="region of interest" description="Disordered" evidence="5">
    <location>
        <begin position="48"/>
        <end position="72"/>
    </location>
</feature>
<dbReference type="KEGG" id="beq:BEWA_009320"/>
<gene>
    <name evidence="7" type="ORF">BEWA_009320</name>
</gene>
<dbReference type="PANTHER" id="PTHR12883:SF0">
    <property type="entry name" value="PAT COMPLEX SUBUNIT CCDC47"/>
    <property type="match status" value="1"/>
</dbReference>
<dbReference type="GO" id="GO:0005783">
    <property type="term" value="C:endoplasmic reticulum"/>
    <property type="evidence" value="ECO:0007669"/>
    <property type="project" value="InterPro"/>
</dbReference>
<proteinExistence type="predicted"/>
<dbReference type="VEuPathDB" id="PiroplasmaDB:BEWA_009320"/>
<name>L0B334_THEEQ</name>
<sequence>MKYITRLGTIVTIASLLFLSSNFGANASLIDRITYFLTSFERELREYKPESGDGLTPDGFQGQDPSKTADNSLGGDALAPESFWETYDKLANPLLQNLPPDFKKHYAYFLIFYIVLILYSYLGSFRNKRIAKKFLEVVEPVLDDNFAYLERKKSALIPKSWHSFEIYASGRTSCKSVIISLELVKRECFWQENIIRLVFPSRDRVAVEVTFDSLDSISFAICHRRSNKEFISYNQELLRYSTTYDCKDVPDCFRMYINSPDKSVTQYANHVLSQIRVLLPILDSFYISDSASMDGESNSRPELVAVFYLTNNTGDYSKIIRFVMDIIDYSKNYSLPVKVREAIVKERTNIKVASEKNAKTSKEEENDTHQHVTPEKLKKLEEKLLKKSKNPAVPGIKIKVENKINLIAQFVIFKP</sequence>
<evidence type="ECO:0000256" key="4">
    <source>
        <dbReference type="ARBA" id="ARBA00023136"/>
    </source>
</evidence>
<accession>L0B334</accession>
<evidence type="ECO:0000256" key="2">
    <source>
        <dbReference type="ARBA" id="ARBA00022692"/>
    </source>
</evidence>
<keyword evidence="8" id="KW-1185">Reference proteome</keyword>
<feature type="region of interest" description="Disordered" evidence="5">
    <location>
        <begin position="354"/>
        <end position="375"/>
    </location>
</feature>
<dbReference type="Pfam" id="PF07946">
    <property type="entry name" value="CCDC47"/>
    <property type="match status" value="1"/>
</dbReference>
<dbReference type="EMBL" id="CP001670">
    <property type="protein sequence ID" value="AFZ81519.1"/>
    <property type="molecule type" value="Genomic_DNA"/>
</dbReference>
<dbReference type="Proteomes" id="UP000031512">
    <property type="component" value="Chromosome 3"/>
</dbReference>
<dbReference type="OrthoDB" id="365953at2759"/>
<organism evidence="7 8">
    <name type="scientific">Theileria equi strain WA</name>
    <dbReference type="NCBI Taxonomy" id="1537102"/>
    <lineage>
        <taxon>Eukaryota</taxon>
        <taxon>Sar</taxon>
        <taxon>Alveolata</taxon>
        <taxon>Apicomplexa</taxon>
        <taxon>Aconoidasida</taxon>
        <taxon>Piroplasmida</taxon>
        <taxon>Theileriidae</taxon>
        <taxon>Theileria</taxon>
    </lineage>
</organism>
<dbReference type="eggNOG" id="KOG2357">
    <property type="taxonomic scope" value="Eukaryota"/>
</dbReference>
<dbReference type="STRING" id="1537102.L0B334"/>
<evidence type="ECO:0000256" key="6">
    <source>
        <dbReference type="SAM" id="Phobius"/>
    </source>
</evidence>
<reference evidence="7 8" key="1">
    <citation type="journal article" date="2012" name="BMC Genomics">
        <title>Comparative genomic analysis and phylogenetic position of Theileria equi.</title>
        <authorList>
            <person name="Kappmeyer L.S."/>
            <person name="Thiagarajan M."/>
            <person name="Herndon D.R."/>
            <person name="Ramsay J.D."/>
            <person name="Caler E."/>
            <person name="Djikeng A."/>
            <person name="Gillespie J.J."/>
            <person name="Lau A.O."/>
            <person name="Roalson E.H."/>
            <person name="Silva J.C."/>
            <person name="Silva M.G."/>
            <person name="Suarez C.E."/>
            <person name="Ueti M.W."/>
            <person name="Nene V.M."/>
            <person name="Mealey R.H."/>
            <person name="Knowles D.P."/>
            <person name="Brayton K.A."/>
        </authorList>
    </citation>
    <scope>NUCLEOTIDE SEQUENCE [LARGE SCALE GENOMIC DNA]</scope>
    <source>
        <strain evidence="7 8">WA</strain>
    </source>
</reference>
<dbReference type="PANTHER" id="PTHR12883">
    <property type="entry name" value="ADIPOCYTE-SPECIFIC PROTEIN 4-RELATED"/>
    <property type="match status" value="1"/>
</dbReference>
<keyword evidence="3 6" id="KW-1133">Transmembrane helix</keyword>
<evidence type="ECO:0000256" key="3">
    <source>
        <dbReference type="ARBA" id="ARBA00022989"/>
    </source>
</evidence>
<keyword evidence="2 6" id="KW-0812">Transmembrane</keyword>
<protein>
    <submittedName>
        <fullName evidence="7">Membrane protein, putative</fullName>
    </submittedName>
</protein>
<dbReference type="InterPro" id="IPR012879">
    <property type="entry name" value="CCDC47"/>
</dbReference>
<dbReference type="GO" id="GO:0032469">
    <property type="term" value="P:endoplasmic reticulum calcium ion homeostasis"/>
    <property type="evidence" value="ECO:0007669"/>
    <property type="project" value="InterPro"/>
</dbReference>